<feature type="domain" description="Fibronectin type-III" evidence="1">
    <location>
        <begin position="1"/>
        <end position="85"/>
    </location>
</feature>
<dbReference type="AlphaFoldDB" id="A0AAV4DE74"/>
<dbReference type="Proteomes" id="UP000735302">
    <property type="component" value="Unassembled WGS sequence"/>
</dbReference>
<dbReference type="SUPFAM" id="SSF49265">
    <property type="entry name" value="Fibronectin type III"/>
    <property type="match status" value="1"/>
</dbReference>
<comment type="caution">
    <text evidence="2">The sequence shown here is derived from an EMBL/GenBank/DDBJ whole genome shotgun (WGS) entry which is preliminary data.</text>
</comment>
<evidence type="ECO:0000259" key="1">
    <source>
        <dbReference type="PROSITE" id="PS50853"/>
    </source>
</evidence>
<accession>A0AAV4DE74</accession>
<name>A0AAV4DE74_9GAST</name>
<proteinExistence type="predicted"/>
<dbReference type="InterPro" id="IPR003961">
    <property type="entry name" value="FN3_dom"/>
</dbReference>
<dbReference type="PROSITE" id="PS50853">
    <property type="entry name" value="FN3"/>
    <property type="match status" value="2"/>
</dbReference>
<organism evidence="2 3">
    <name type="scientific">Plakobranchus ocellatus</name>
    <dbReference type="NCBI Taxonomy" id="259542"/>
    <lineage>
        <taxon>Eukaryota</taxon>
        <taxon>Metazoa</taxon>
        <taxon>Spiralia</taxon>
        <taxon>Lophotrochozoa</taxon>
        <taxon>Mollusca</taxon>
        <taxon>Gastropoda</taxon>
        <taxon>Heterobranchia</taxon>
        <taxon>Euthyneura</taxon>
        <taxon>Panpulmonata</taxon>
        <taxon>Sacoglossa</taxon>
        <taxon>Placobranchoidea</taxon>
        <taxon>Plakobranchidae</taxon>
        <taxon>Plakobranchus</taxon>
    </lineage>
</organism>
<evidence type="ECO:0000313" key="2">
    <source>
        <dbReference type="EMBL" id="GFO42335.1"/>
    </source>
</evidence>
<dbReference type="InterPro" id="IPR036116">
    <property type="entry name" value="FN3_sf"/>
</dbReference>
<dbReference type="InterPro" id="IPR013783">
    <property type="entry name" value="Ig-like_fold"/>
</dbReference>
<reference evidence="2 3" key="1">
    <citation type="journal article" date="2021" name="Elife">
        <title>Chloroplast acquisition without the gene transfer in kleptoplastic sea slugs, Plakobranchus ocellatus.</title>
        <authorList>
            <person name="Maeda T."/>
            <person name="Takahashi S."/>
            <person name="Yoshida T."/>
            <person name="Shimamura S."/>
            <person name="Takaki Y."/>
            <person name="Nagai Y."/>
            <person name="Toyoda A."/>
            <person name="Suzuki Y."/>
            <person name="Arimoto A."/>
            <person name="Ishii H."/>
            <person name="Satoh N."/>
            <person name="Nishiyama T."/>
            <person name="Hasebe M."/>
            <person name="Maruyama T."/>
            <person name="Minagawa J."/>
            <person name="Obokata J."/>
            <person name="Shigenobu S."/>
        </authorList>
    </citation>
    <scope>NUCLEOTIDE SEQUENCE [LARGE SCALE GENOMIC DNA]</scope>
</reference>
<evidence type="ECO:0000313" key="3">
    <source>
        <dbReference type="Proteomes" id="UP000735302"/>
    </source>
</evidence>
<dbReference type="Gene3D" id="2.60.40.10">
    <property type="entry name" value="Immunoglobulins"/>
    <property type="match status" value="2"/>
</dbReference>
<feature type="non-terminal residue" evidence="2">
    <location>
        <position position="172"/>
    </location>
</feature>
<gene>
    <name evidence="2" type="ORF">PoB_006884000</name>
</gene>
<keyword evidence="3" id="KW-1185">Reference proteome</keyword>
<protein>
    <submittedName>
        <fullName evidence="2">Contactin</fullName>
    </submittedName>
</protein>
<dbReference type="EMBL" id="BLXT01007783">
    <property type="protein sequence ID" value="GFO42335.1"/>
    <property type="molecule type" value="Genomic_DNA"/>
</dbReference>
<sequence>PLDRSEYGTGAVDSVGYRVFWRIKDTNAINGQWSERTVQGAGTNHISDFVGEDKYFLPYETKVQAFNDKGFGPNSTVAEVYSAEALPVGVPQNVNTNTYNSTAIEVFWDPVPQTREDAGGIILGYQINYWNQEDDPSTASFIKYYGQVDYGLVIGLDVDVNMIIDVQVYNSA</sequence>
<feature type="non-terminal residue" evidence="2">
    <location>
        <position position="1"/>
    </location>
</feature>
<feature type="domain" description="Fibronectin type-III" evidence="1">
    <location>
        <begin position="90"/>
        <end position="172"/>
    </location>
</feature>